<comment type="caution">
    <text evidence="1">The sequence shown here is derived from an EMBL/GenBank/DDBJ whole genome shotgun (WGS) entry which is preliminary data.</text>
</comment>
<name>A0A5A7TFE9_CUCMM</name>
<dbReference type="Proteomes" id="UP000321947">
    <property type="component" value="Unassembled WGS sequence"/>
</dbReference>
<protein>
    <submittedName>
        <fullName evidence="1">RNA-directed DNA polymerase-like protein</fullName>
    </submittedName>
</protein>
<organism evidence="1 3">
    <name type="scientific">Cucumis melo var. makuwa</name>
    <name type="common">Oriental melon</name>
    <dbReference type="NCBI Taxonomy" id="1194695"/>
    <lineage>
        <taxon>Eukaryota</taxon>
        <taxon>Viridiplantae</taxon>
        <taxon>Streptophyta</taxon>
        <taxon>Embryophyta</taxon>
        <taxon>Tracheophyta</taxon>
        <taxon>Spermatophyta</taxon>
        <taxon>Magnoliopsida</taxon>
        <taxon>eudicotyledons</taxon>
        <taxon>Gunneridae</taxon>
        <taxon>Pentapetalae</taxon>
        <taxon>rosids</taxon>
        <taxon>fabids</taxon>
        <taxon>Cucurbitales</taxon>
        <taxon>Cucurbitaceae</taxon>
        <taxon>Benincaseae</taxon>
        <taxon>Cucumis</taxon>
    </lineage>
</organism>
<keyword evidence="1" id="KW-0548">Nucleotidyltransferase</keyword>
<dbReference type="Proteomes" id="UP000321393">
    <property type="component" value="Unassembled WGS sequence"/>
</dbReference>
<evidence type="ECO:0000313" key="4">
    <source>
        <dbReference type="Proteomes" id="UP000321947"/>
    </source>
</evidence>
<dbReference type="EMBL" id="SSTE01016227">
    <property type="protein sequence ID" value="KAA0042050.1"/>
    <property type="molecule type" value="Genomic_DNA"/>
</dbReference>
<gene>
    <name evidence="2" type="ORF">E5676_scaffold306G002910</name>
    <name evidence="1" type="ORF">E6C27_scaffold67G005050</name>
</gene>
<dbReference type="EMBL" id="SSTD01007940">
    <property type="protein sequence ID" value="TYK17984.1"/>
    <property type="molecule type" value="Genomic_DNA"/>
</dbReference>
<sequence length="305" mass="34294">MFLTGFFHMKVLPLYQILVDTLCGSSALSYLFSHNFFNIFVFFLTKVDDWANYDISLQVFSILAVRLQVTHMNYWVDFHPCGLRVPSLLPETQGGVASYLPTSSSALRLSLGKVFSFVEGMKPWAKTKLYEQRVQDLTSAYMLRPSSCLTFLMTLRMLDIIQVPHLGEIRIIAQVLPKLLEETNILMEIAGPTNRIQETPGEDQITRMCPIVLSVVSYASLASSSDDKLGQIEREVNQTEEGSRTSGDPNAFSQMLGLARDKPMFMAIPLNSLKNPGKTIPKDILCVLEKYRDVMPDSLPKSLLP</sequence>
<dbReference type="AlphaFoldDB" id="A0A5A7TFE9"/>
<keyword evidence="1" id="KW-0695">RNA-directed DNA polymerase</keyword>
<reference evidence="3 4" key="1">
    <citation type="submission" date="2019-08" db="EMBL/GenBank/DDBJ databases">
        <title>Draft genome sequences of two oriental melons (Cucumis melo L. var makuwa).</title>
        <authorList>
            <person name="Kwon S.-Y."/>
        </authorList>
    </citation>
    <scope>NUCLEOTIDE SEQUENCE [LARGE SCALE GENOMIC DNA]</scope>
    <source>
        <strain evidence="4">cv. Chang Bougi</strain>
        <strain evidence="3">cv. SW 3</strain>
        <tissue evidence="1">Leaf</tissue>
    </source>
</reference>
<proteinExistence type="predicted"/>
<evidence type="ECO:0000313" key="2">
    <source>
        <dbReference type="EMBL" id="TYK17984.1"/>
    </source>
</evidence>
<keyword evidence="1" id="KW-0808">Transferase</keyword>
<accession>A0A5A7TFE9</accession>
<evidence type="ECO:0000313" key="1">
    <source>
        <dbReference type="EMBL" id="KAA0042050.1"/>
    </source>
</evidence>
<dbReference type="GO" id="GO:0003964">
    <property type="term" value="F:RNA-directed DNA polymerase activity"/>
    <property type="evidence" value="ECO:0007669"/>
    <property type="project" value="UniProtKB-KW"/>
</dbReference>
<evidence type="ECO:0000313" key="3">
    <source>
        <dbReference type="Proteomes" id="UP000321393"/>
    </source>
</evidence>